<organism evidence="1">
    <name type="scientific">marine sediment metagenome</name>
    <dbReference type="NCBI Taxonomy" id="412755"/>
    <lineage>
        <taxon>unclassified sequences</taxon>
        <taxon>metagenomes</taxon>
        <taxon>ecological metagenomes</taxon>
    </lineage>
</organism>
<dbReference type="EMBL" id="BART01009791">
    <property type="protein sequence ID" value="GAG81020.1"/>
    <property type="molecule type" value="Genomic_DNA"/>
</dbReference>
<sequence length="121" mass="13002">RDPRKYDVVGAWISSDWAGAIKPSVDLKKEVAGYKEMISAGLITRARATRELTGMKFSKVTQQLKSENEALAKATEPLLALAAKFNISPEKVLPTAEGGLTLEAIEDKITELLEDGGTGNA</sequence>
<accession>X1AEJ3</accession>
<evidence type="ECO:0000313" key="1">
    <source>
        <dbReference type="EMBL" id="GAG81020.1"/>
    </source>
</evidence>
<proteinExistence type="predicted"/>
<protein>
    <submittedName>
        <fullName evidence="1">Uncharacterized protein</fullName>
    </submittedName>
</protein>
<feature type="non-terminal residue" evidence="1">
    <location>
        <position position="1"/>
    </location>
</feature>
<gene>
    <name evidence="1" type="ORF">S01H4_21587</name>
</gene>
<comment type="caution">
    <text evidence="1">The sequence shown here is derived from an EMBL/GenBank/DDBJ whole genome shotgun (WGS) entry which is preliminary data.</text>
</comment>
<name>X1AEJ3_9ZZZZ</name>
<reference evidence="1" key="1">
    <citation type="journal article" date="2014" name="Front. Microbiol.">
        <title>High frequency of phylogenetically diverse reductive dehalogenase-homologous genes in deep subseafloor sedimentary metagenomes.</title>
        <authorList>
            <person name="Kawai M."/>
            <person name="Futagami T."/>
            <person name="Toyoda A."/>
            <person name="Takaki Y."/>
            <person name="Nishi S."/>
            <person name="Hori S."/>
            <person name="Arai W."/>
            <person name="Tsubouchi T."/>
            <person name="Morono Y."/>
            <person name="Uchiyama I."/>
            <person name="Ito T."/>
            <person name="Fujiyama A."/>
            <person name="Inagaki F."/>
            <person name="Takami H."/>
        </authorList>
    </citation>
    <scope>NUCLEOTIDE SEQUENCE</scope>
    <source>
        <strain evidence="1">Expedition CK06-06</strain>
    </source>
</reference>
<dbReference type="AlphaFoldDB" id="X1AEJ3"/>